<dbReference type="Proteomes" id="UP000549394">
    <property type="component" value="Unassembled WGS sequence"/>
</dbReference>
<comment type="similarity">
    <text evidence="1">Belongs to the dynein light chain Tctex-type family.</text>
</comment>
<dbReference type="EMBL" id="CAJFCJ010000022">
    <property type="protein sequence ID" value="CAD5124633.1"/>
    <property type="molecule type" value="Genomic_DNA"/>
</dbReference>
<dbReference type="Pfam" id="PF03645">
    <property type="entry name" value="Tctex-1"/>
    <property type="match status" value="1"/>
</dbReference>
<dbReference type="GO" id="GO:0005737">
    <property type="term" value="C:cytoplasm"/>
    <property type="evidence" value="ECO:0007669"/>
    <property type="project" value="TreeGrafter"/>
</dbReference>
<dbReference type="GO" id="GO:0005868">
    <property type="term" value="C:cytoplasmic dynein complex"/>
    <property type="evidence" value="ECO:0007669"/>
    <property type="project" value="TreeGrafter"/>
</dbReference>
<dbReference type="Gene3D" id="3.30.1140.40">
    <property type="entry name" value="Tctex-1"/>
    <property type="match status" value="1"/>
</dbReference>
<evidence type="ECO:0000313" key="4">
    <source>
        <dbReference type="Proteomes" id="UP000549394"/>
    </source>
</evidence>
<dbReference type="OrthoDB" id="10260741at2759"/>
<accession>A0A7I8W932</accession>
<sequence>MTAECPNMNGTPTSNKEEKEEAIREITEALLKRRLESEVYDPVKCKHLSHEIAGELMRDLKQLQYYRYKIVAVVSLGSAGQKGTKFGSRCYWNENKDCFKCVKYSNDTLFAMAMIYILYVD</sequence>
<dbReference type="PANTHER" id="PTHR21255:SF23">
    <property type="entry name" value="DYNEIN LIGHT CHAIN"/>
    <property type="match status" value="1"/>
</dbReference>
<dbReference type="CDD" id="cd21451">
    <property type="entry name" value="DLC-like_TCTEX1D"/>
    <property type="match status" value="1"/>
</dbReference>
<reference evidence="3 4" key="1">
    <citation type="submission" date="2020-08" db="EMBL/GenBank/DDBJ databases">
        <authorList>
            <person name="Hejnol A."/>
        </authorList>
    </citation>
    <scope>NUCLEOTIDE SEQUENCE [LARGE SCALE GENOMIC DNA]</scope>
</reference>
<protein>
    <submittedName>
        <fullName evidence="3">Uncharacterized protein</fullName>
    </submittedName>
</protein>
<dbReference type="GO" id="GO:0007018">
    <property type="term" value="P:microtubule-based movement"/>
    <property type="evidence" value="ECO:0007669"/>
    <property type="project" value="TreeGrafter"/>
</dbReference>
<evidence type="ECO:0000313" key="3">
    <source>
        <dbReference type="EMBL" id="CAD5124633.1"/>
    </source>
</evidence>
<keyword evidence="4" id="KW-1185">Reference proteome</keyword>
<organism evidence="3 4">
    <name type="scientific">Dimorphilus gyrociliatus</name>
    <dbReference type="NCBI Taxonomy" id="2664684"/>
    <lineage>
        <taxon>Eukaryota</taxon>
        <taxon>Metazoa</taxon>
        <taxon>Spiralia</taxon>
        <taxon>Lophotrochozoa</taxon>
        <taxon>Annelida</taxon>
        <taxon>Polychaeta</taxon>
        <taxon>Polychaeta incertae sedis</taxon>
        <taxon>Dinophilidae</taxon>
        <taxon>Dimorphilus</taxon>
    </lineage>
</organism>
<evidence type="ECO:0000256" key="2">
    <source>
        <dbReference type="SAM" id="MobiDB-lite"/>
    </source>
</evidence>
<feature type="region of interest" description="Disordered" evidence="2">
    <location>
        <begin position="1"/>
        <end position="21"/>
    </location>
</feature>
<evidence type="ECO:0000256" key="1">
    <source>
        <dbReference type="ARBA" id="ARBA00005361"/>
    </source>
</evidence>
<dbReference type="PANTHER" id="PTHR21255">
    <property type="entry name" value="T-COMPLEX-ASSOCIATED-TESTIS-EXPRESSED 1/ DYNEIN LIGHT CHAIN"/>
    <property type="match status" value="1"/>
</dbReference>
<proteinExistence type="inferred from homology"/>
<name>A0A7I8W932_9ANNE</name>
<dbReference type="InterPro" id="IPR005334">
    <property type="entry name" value="Tctex-1-like"/>
</dbReference>
<dbReference type="InterPro" id="IPR038586">
    <property type="entry name" value="Tctex-1-like_sf"/>
</dbReference>
<dbReference type="GO" id="GO:0045505">
    <property type="term" value="F:dynein intermediate chain binding"/>
    <property type="evidence" value="ECO:0007669"/>
    <property type="project" value="TreeGrafter"/>
</dbReference>
<dbReference type="AlphaFoldDB" id="A0A7I8W932"/>
<comment type="caution">
    <text evidence="3">The sequence shown here is derived from an EMBL/GenBank/DDBJ whole genome shotgun (WGS) entry which is preliminary data.</text>
</comment>
<gene>
    <name evidence="3" type="ORF">DGYR_LOCUS12146</name>
</gene>